<feature type="transmembrane region" description="Helical" evidence="1">
    <location>
        <begin position="501"/>
        <end position="525"/>
    </location>
</feature>
<comment type="caution">
    <text evidence="2">The sequence shown here is derived from an EMBL/GenBank/DDBJ whole genome shotgun (WGS) entry which is preliminary data.</text>
</comment>
<keyword evidence="3" id="KW-1185">Reference proteome</keyword>
<feature type="transmembrane region" description="Helical" evidence="1">
    <location>
        <begin position="139"/>
        <end position="160"/>
    </location>
</feature>
<organism evidence="2 3">
    <name type="scientific">Effrenium voratum</name>
    <dbReference type="NCBI Taxonomy" id="2562239"/>
    <lineage>
        <taxon>Eukaryota</taxon>
        <taxon>Sar</taxon>
        <taxon>Alveolata</taxon>
        <taxon>Dinophyceae</taxon>
        <taxon>Suessiales</taxon>
        <taxon>Symbiodiniaceae</taxon>
        <taxon>Effrenium</taxon>
    </lineage>
</organism>
<gene>
    <name evidence="2" type="ORF">EVOR1521_LOCUS12000</name>
</gene>
<dbReference type="EMBL" id="CAUJNA010001225">
    <property type="protein sequence ID" value="CAJ1385379.1"/>
    <property type="molecule type" value="Genomic_DNA"/>
</dbReference>
<keyword evidence="1" id="KW-0812">Transmembrane</keyword>
<evidence type="ECO:0000313" key="2">
    <source>
        <dbReference type="EMBL" id="CAJ1385379.1"/>
    </source>
</evidence>
<reference evidence="2" key="1">
    <citation type="submission" date="2023-08" db="EMBL/GenBank/DDBJ databases">
        <authorList>
            <person name="Chen Y."/>
            <person name="Shah S."/>
            <person name="Dougan E. K."/>
            <person name="Thang M."/>
            <person name="Chan C."/>
        </authorList>
    </citation>
    <scope>NUCLEOTIDE SEQUENCE</scope>
</reference>
<feature type="transmembrane region" description="Helical" evidence="1">
    <location>
        <begin position="99"/>
        <end position="127"/>
    </location>
</feature>
<proteinExistence type="predicted"/>
<keyword evidence="1" id="KW-0472">Membrane</keyword>
<feature type="transmembrane region" description="Helical" evidence="1">
    <location>
        <begin position="459"/>
        <end position="480"/>
    </location>
</feature>
<evidence type="ECO:0000313" key="3">
    <source>
        <dbReference type="Proteomes" id="UP001178507"/>
    </source>
</evidence>
<feature type="transmembrane region" description="Helical" evidence="1">
    <location>
        <begin position="235"/>
        <end position="257"/>
    </location>
</feature>
<name>A0AA36MYL8_9DINO</name>
<feature type="transmembrane region" description="Helical" evidence="1">
    <location>
        <begin position="288"/>
        <end position="314"/>
    </location>
</feature>
<evidence type="ECO:0000256" key="1">
    <source>
        <dbReference type="SAM" id="Phobius"/>
    </source>
</evidence>
<evidence type="ECO:0008006" key="4">
    <source>
        <dbReference type="Google" id="ProtNLM"/>
    </source>
</evidence>
<keyword evidence="1" id="KW-1133">Transmembrane helix</keyword>
<sequence length="591" mass="65762">MARPASGGLHRLRRPDSFDEVRKSGLFRSSTPCHLLSRFAIVFQDTLEAFLLAGGVRTRFPTMQQVKLASESLFNASAETDAVDIFIGHSWGAGRWSKFLALCMYFNLGTAIKCACGSWLLVVTVLLGWGGVTILGGSYLAFPCLTYLPISCFFLAFLFAHQIMGETPSVWVDKLCIHQTNPDLKAKQVAALPVFVARSRRMLILWDDTYFERLWCNLELATCARFGGAEKVEVLPLWLAPWLLTSVLSQLFFVTLWRVLEQVFPNWGAAWLEGITDHVGMILGEKQMLVVAISSGMMLCILNLPISVPCFFSFRMKLRSHQLLLDQMAAFDVRNAKCTLPADRGPIEQQVRELFKDGDVLEDQEAKATGDVDAGEVRLQRFVDVNYFRDPLQSFNLYVRGTLRDSVIAQIGDELSVPWRTCLIAILPMIFYSSVSVLGCDSGPCETSSELQGFVSVGQYMVTNSVVWVLCIAVASPLTFPITLRMLKFTFSFGDGPLQHVAAFLCCALASICNCLCSSVLGTLFGVVMVEYSVKKLLAFVVMLVVLIMQNVWLFCGHIQRRSRNEISCRCIKRQAVYEAVGGSLQAHDAT</sequence>
<protein>
    <recommendedName>
        <fullName evidence="4">Transmembrane protein</fullName>
    </recommendedName>
</protein>
<accession>A0AA36MYL8</accession>
<dbReference type="Proteomes" id="UP001178507">
    <property type="component" value="Unassembled WGS sequence"/>
</dbReference>
<feature type="transmembrane region" description="Helical" evidence="1">
    <location>
        <begin position="537"/>
        <end position="556"/>
    </location>
</feature>
<dbReference type="AlphaFoldDB" id="A0AA36MYL8"/>